<accession>A0A1H7IMG6</accession>
<keyword evidence="2" id="KW-0378">Hydrolase</keyword>
<sequence length="293" mass="32292">MRRWILIGLFSFIAALLLAALGVGELLSGSVPTAVNTLSTDLPVEPVRIPVNSDGRDADANIHGWLTRGVRGRGMVLLVHSIRSNRVEMLSRARFLNEQGYGALLIDLQAHGETPGDRITFGAREAENVEAAIDYLRNTFPGERIGAIGVSLGAAAIVLAKHPLRLDAVVLESLHPTIREAVENRLRLHLGRLGPMLAPLLLFQISLRLNISPEELNPINRIGDLNAPLMLVSGTDDRHTPVAETQRLFDAARRPKEIWIVPGGGHFNMHTYAGKEYENRISDFLGWYLHKQP</sequence>
<dbReference type="GO" id="GO:0016787">
    <property type="term" value="F:hydrolase activity"/>
    <property type="evidence" value="ECO:0007669"/>
    <property type="project" value="UniProtKB-KW"/>
</dbReference>
<keyword evidence="3" id="KW-1185">Reference proteome</keyword>
<dbReference type="AlphaFoldDB" id="A0A1H7IMG6"/>
<dbReference type="PANTHER" id="PTHR43358">
    <property type="entry name" value="ALPHA/BETA-HYDROLASE"/>
    <property type="match status" value="1"/>
</dbReference>
<dbReference type="EMBL" id="FOBH01000002">
    <property type="protein sequence ID" value="SEK63062.1"/>
    <property type="molecule type" value="Genomic_DNA"/>
</dbReference>
<dbReference type="PANTHER" id="PTHR43358:SF4">
    <property type="entry name" value="ALPHA_BETA HYDROLASE FOLD-1 DOMAIN-CONTAINING PROTEIN"/>
    <property type="match status" value="1"/>
</dbReference>
<reference evidence="2 3" key="1">
    <citation type="submission" date="2016-10" db="EMBL/GenBank/DDBJ databases">
        <authorList>
            <person name="de Groot N.N."/>
        </authorList>
    </citation>
    <scope>NUCLEOTIDE SEQUENCE [LARGE SCALE GENOMIC DNA]</scope>
    <source>
        <strain evidence="2 3">Nv1</strain>
    </source>
</reference>
<gene>
    <name evidence="2" type="ORF">SAMN05216387_102210</name>
</gene>
<dbReference type="SUPFAM" id="SSF53474">
    <property type="entry name" value="alpha/beta-Hydrolases"/>
    <property type="match status" value="1"/>
</dbReference>
<evidence type="ECO:0000259" key="1">
    <source>
        <dbReference type="Pfam" id="PF12697"/>
    </source>
</evidence>
<dbReference type="Gene3D" id="3.40.50.1820">
    <property type="entry name" value="alpha/beta hydrolase"/>
    <property type="match status" value="1"/>
</dbReference>
<dbReference type="Pfam" id="PF12697">
    <property type="entry name" value="Abhydrolase_6"/>
    <property type="match status" value="1"/>
</dbReference>
<organism evidence="2 3">
    <name type="scientific">Nitrosovibrio tenuis</name>
    <dbReference type="NCBI Taxonomy" id="1233"/>
    <lineage>
        <taxon>Bacteria</taxon>
        <taxon>Pseudomonadati</taxon>
        <taxon>Pseudomonadota</taxon>
        <taxon>Betaproteobacteria</taxon>
        <taxon>Nitrosomonadales</taxon>
        <taxon>Nitrosomonadaceae</taxon>
        <taxon>Nitrosovibrio</taxon>
    </lineage>
</organism>
<dbReference type="InterPro" id="IPR000073">
    <property type="entry name" value="AB_hydrolase_1"/>
</dbReference>
<protein>
    <submittedName>
        <fullName evidence="2">Alpha/beta hydrolase family protein</fullName>
    </submittedName>
</protein>
<dbReference type="InterPro" id="IPR052920">
    <property type="entry name" value="DNA-binding_regulatory"/>
</dbReference>
<dbReference type="InterPro" id="IPR029058">
    <property type="entry name" value="AB_hydrolase_fold"/>
</dbReference>
<dbReference type="STRING" id="1233.SAMN05216387_102210"/>
<name>A0A1H7IMG6_9PROT</name>
<dbReference type="RefSeq" id="WP_090827236.1">
    <property type="nucleotide sequence ID" value="NZ_FOBH01000002.1"/>
</dbReference>
<feature type="domain" description="AB hydrolase-1" evidence="1">
    <location>
        <begin position="76"/>
        <end position="270"/>
    </location>
</feature>
<evidence type="ECO:0000313" key="3">
    <source>
        <dbReference type="Proteomes" id="UP000198620"/>
    </source>
</evidence>
<dbReference type="OrthoDB" id="9798884at2"/>
<proteinExistence type="predicted"/>
<dbReference type="Proteomes" id="UP000198620">
    <property type="component" value="Unassembled WGS sequence"/>
</dbReference>
<evidence type="ECO:0000313" key="2">
    <source>
        <dbReference type="EMBL" id="SEK63062.1"/>
    </source>
</evidence>